<dbReference type="RefSeq" id="WP_135079362.1">
    <property type="nucleotide sequence ID" value="NZ_CP038267.1"/>
</dbReference>
<dbReference type="EMBL" id="CP038267">
    <property type="protein sequence ID" value="QBR93691.1"/>
    <property type="molecule type" value="Genomic_DNA"/>
</dbReference>
<organism evidence="1 2">
    <name type="scientific">Nocardioides euryhalodurans</name>
    <dbReference type="NCBI Taxonomy" id="2518370"/>
    <lineage>
        <taxon>Bacteria</taxon>
        <taxon>Bacillati</taxon>
        <taxon>Actinomycetota</taxon>
        <taxon>Actinomycetes</taxon>
        <taxon>Propionibacteriales</taxon>
        <taxon>Nocardioidaceae</taxon>
        <taxon>Nocardioides</taxon>
    </lineage>
</organism>
<reference evidence="1 2" key="1">
    <citation type="submission" date="2019-03" db="EMBL/GenBank/DDBJ databases">
        <title>Three New Species of Nocardioides, Nocardioides euryhalodurans sp. nov., Nocardioides seonyuensis sp. nov. and Nocardioides eburneoflavus sp. nov., Iolated from Soil.</title>
        <authorList>
            <person name="Roh S.G."/>
            <person name="Lee C."/>
            <person name="Kim M.-K."/>
            <person name="Kim S.B."/>
        </authorList>
    </citation>
    <scope>NUCLEOTIDE SEQUENCE [LARGE SCALE GENOMIC DNA]</scope>
    <source>
        <strain evidence="1 2">MMS17-SY117</strain>
    </source>
</reference>
<evidence type="ECO:0000313" key="2">
    <source>
        <dbReference type="Proteomes" id="UP000294894"/>
    </source>
</evidence>
<accession>A0A4P7GPH4</accession>
<dbReference type="Proteomes" id="UP000294894">
    <property type="component" value="Chromosome"/>
</dbReference>
<dbReference type="KEGG" id="noy:EXE57_16470"/>
<sequence>MDEEAALRAGRTAGLATLVIGSALLAAPGRAGPLAGIDDPRTARRVGLVDLALAPGLLVGTPRWPWLAARAVANVGTAVAVGRGSWSGRATAVSLLALTLVDGQAARTLRDLGR</sequence>
<keyword evidence="2" id="KW-1185">Reference proteome</keyword>
<proteinExistence type="predicted"/>
<dbReference type="OrthoDB" id="3783322at2"/>
<dbReference type="AlphaFoldDB" id="A0A4P7GPH4"/>
<protein>
    <submittedName>
        <fullName evidence="1">Uncharacterized protein</fullName>
    </submittedName>
</protein>
<name>A0A4P7GPH4_9ACTN</name>
<evidence type="ECO:0000313" key="1">
    <source>
        <dbReference type="EMBL" id="QBR93691.1"/>
    </source>
</evidence>
<gene>
    <name evidence="1" type="ORF">EXE57_16470</name>
</gene>